<dbReference type="InterPro" id="IPR057270">
    <property type="entry name" value="Ycgb-like"/>
</dbReference>
<organism evidence="3 4">
    <name type="scientific">Neptunomonas antarctica</name>
    <dbReference type="NCBI Taxonomy" id="619304"/>
    <lineage>
        <taxon>Bacteria</taxon>
        <taxon>Pseudomonadati</taxon>
        <taxon>Pseudomonadota</taxon>
        <taxon>Gammaproteobacteria</taxon>
        <taxon>Oceanospirillales</taxon>
        <taxon>Oceanospirillaceae</taxon>
        <taxon>Neptunomonas</taxon>
    </lineage>
</organism>
<reference evidence="4" key="1">
    <citation type="submission" date="2017-01" db="EMBL/GenBank/DDBJ databases">
        <authorList>
            <person name="Varghese N."/>
            <person name="Submissions S."/>
        </authorList>
    </citation>
    <scope>NUCLEOTIDE SEQUENCE [LARGE SCALE GENOMIC DNA]</scope>
    <source>
        <strain evidence="4">DSM 22306</strain>
    </source>
</reference>
<dbReference type="PANTHER" id="PTHR30029:SF2">
    <property type="entry name" value="STAGE V SPORULATION PROTEIN R"/>
    <property type="match status" value="1"/>
</dbReference>
<keyword evidence="4" id="KW-1185">Reference proteome</keyword>
<proteinExistence type="predicted"/>
<dbReference type="Pfam" id="PF04293">
    <property type="entry name" value="SpoVR"/>
    <property type="match status" value="1"/>
</dbReference>
<dbReference type="InterPro" id="IPR057008">
    <property type="entry name" value="SpoVR-like_C"/>
</dbReference>
<gene>
    <name evidence="3" type="ORF">SAMN05421760_107140</name>
</gene>
<dbReference type="AlphaFoldDB" id="A0A1N7MZF3"/>
<dbReference type="STRING" id="619304.SAMN05421760_107140"/>
<dbReference type="NCBIfam" id="NF008737">
    <property type="entry name" value="PRK11767.1"/>
    <property type="match status" value="1"/>
</dbReference>
<dbReference type="Pfam" id="PF24755">
    <property type="entry name" value="SpoVR_C"/>
    <property type="match status" value="1"/>
</dbReference>
<feature type="domain" description="SpoVR protein-like N-terminal" evidence="1">
    <location>
        <begin position="12"/>
        <end position="430"/>
    </location>
</feature>
<dbReference type="InterPro" id="IPR056174">
    <property type="entry name" value="SpoVR_N"/>
</dbReference>
<evidence type="ECO:0000313" key="3">
    <source>
        <dbReference type="EMBL" id="SIS91398.1"/>
    </source>
</evidence>
<dbReference type="RefSeq" id="WP_054340815.1">
    <property type="nucleotide sequence ID" value="NZ_FTOE01000007.1"/>
</dbReference>
<evidence type="ECO:0000313" key="4">
    <source>
        <dbReference type="Proteomes" id="UP000185999"/>
    </source>
</evidence>
<dbReference type="InterPro" id="IPR007390">
    <property type="entry name" value="Spore_V_R"/>
</dbReference>
<dbReference type="EMBL" id="FTOE01000007">
    <property type="protein sequence ID" value="SIS91398.1"/>
    <property type="molecule type" value="Genomic_DNA"/>
</dbReference>
<dbReference type="OrthoDB" id="9784270at2"/>
<evidence type="ECO:0000259" key="2">
    <source>
        <dbReference type="Pfam" id="PF24755"/>
    </source>
</evidence>
<feature type="domain" description="SpoVR-like C-terminal" evidence="2">
    <location>
        <begin position="433"/>
        <end position="485"/>
    </location>
</feature>
<evidence type="ECO:0000259" key="1">
    <source>
        <dbReference type="Pfam" id="PF04293"/>
    </source>
</evidence>
<protein>
    <submittedName>
        <fullName evidence="3">Stage V sporulation protein SpoVR/YcgB, involved in spore cortex formation</fullName>
    </submittedName>
</protein>
<sequence length="505" mass="59526">MKKKQPISTGAEWTFELIEKYDHEIGRIAADFGLDTYPNQIEVITSEQMMDAYASVGMPLNYHHWSYGKQFVETENRYKRGQMGLAYEIVINSNPCIAYLMEENTMTTQALVIAHACYGHNSFFKGNYLFQTWTDASAIVDYLVFAKRYIAQCEERHGIDEVESILDACHALMNYGVNRYLRPKPLTADEEKERLDAREEYNQRHINRLWNTIPKKEDEDDTHKLPSYPLEPEENILYFIEKNAPLLEPWQREIVRIVRKIAQYFYPQRQTQVMNEGWACFWHYTLLHQLYDEGLVNDGFMMEFLHSHTSVVYQPPFDSDHFSGINPYTLGYNMMQDIRRICENPTPEDREWFPDIAGSDWQTTLDHAMRNYKDESFILQFLSPHLIRELKLFSIIDDSEKTTLRVSAIHNEPGYRKIREDLSAQYNLGNREPNIQVYNVDVRGNRSLTLRHFMHNNQPLAADTDEVLKHIHHLWGFDVHLESVTPKNIVMAGYHYPPKEKLELY</sequence>
<dbReference type="PANTHER" id="PTHR30029">
    <property type="entry name" value="STAGE V SPORULATION PROTEIN R"/>
    <property type="match status" value="1"/>
</dbReference>
<accession>A0A1N7MZF3</accession>
<name>A0A1N7MZF3_9GAMM</name>
<dbReference type="Proteomes" id="UP000185999">
    <property type="component" value="Unassembled WGS sequence"/>
</dbReference>